<evidence type="ECO:0000313" key="5">
    <source>
        <dbReference type="Proteomes" id="UP001082899"/>
    </source>
</evidence>
<dbReference type="Gene3D" id="1.25.40.10">
    <property type="entry name" value="Tetratricopeptide repeat domain"/>
    <property type="match status" value="2"/>
</dbReference>
<feature type="region of interest" description="Disordered" evidence="2">
    <location>
        <begin position="57"/>
        <end position="81"/>
    </location>
</feature>
<dbReference type="PANTHER" id="PTHR12558:SF33">
    <property type="entry name" value="BLL7664 PROTEIN"/>
    <property type="match status" value="1"/>
</dbReference>
<accession>A0ABT3ZKW5</accession>
<evidence type="ECO:0000256" key="3">
    <source>
        <dbReference type="SAM" id="SignalP"/>
    </source>
</evidence>
<keyword evidence="3" id="KW-0732">Signal</keyword>
<dbReference type="SMART" id="SM00028">
    <property type="entry name" value="TPR"/>
    <property type="match status" value="5"/>
</dbReference>
<dbReference type="EMBL" id="JAPMXC010000001">
    <property type="protein sequence ID" value="MCY0387178.1"/>
    <property type="molecule type" value="Genomic_DNA"/>
</dbReference>
<evidence type="ECO:0000256" key="1">
    <source>
        <dbReference type="PROSITE-ProRule" id="PRU00339"/>
    </source>
</evidence>
<dbReference type="Pfam" id="PF13432">
    <property type="entry name" value="TPR_16"/>
    <property type="match status" value="1"/>
</dbReference>
<proteinExistence type="predicted"/>
<feature type="repeat" description="TPR" evidence="1">
    <location>
        <begin position="591"/>
        <end position="624"/>
    </location>
</feature>
<dbReference type="Proteomes" id="UP001082899">
    <property type="component" value="Unassembled WGS sequence"/>
</dbReference>
<keyword evidence="1" id="KW-0802">TPR repeat</keyword>
<protein>
    <submittedName>
        <fullName evidence="4">Tetratricopeptide repeat protein</fullName>
    </submittedName>
</protein>
<dbReference type="InterPro" id="IPR011990">
    <property type="entry name" value="TPR-like_helical_dom_sf"/>
</dbReference>
<dbReference type="PANTHER" id="PTHR12558">
    <property type="entry name" value="CELL DIVISION CYCLE 16,23,27"/>
    <property type="match status" value="1"/>
</dbReference>
<gene>
    <name evidence="4" type="ORF">OVY01_08025</name>
</gene>
<dbReference type="RefSeq" id="WP_267846939.1">
    <property type="nucleotide sequence ID" value="NZ_JAPMXC010000001.1"/>
</dbReference>
<feature type="chain" id="PRO_5046468410" evidence="3">
    <location>
        <begin position="50"/>
        <end position="640"/>
    </location>
</feature>
<evidence type="ECO:0000256" key="2">
    <source>
        <dbReference type="SAM" id="MobiDB-lite"/>
    </source>
</evidence>
<reference evidence="4" key="1">
    <citation type="submission" date="2022-11" db="EMBL/GenBank/DDBJ databases">
        <title>Robbsia betulipollinis sp. nov., isolated from pollen of birch (Betula pendula).</title>
        <authorList>
            <person name="Shi H."/>
            <person name="Ambika Manirajan B."/>
            <person name="Ratering S."/>
            <person name="Geissler-Plaum R."/>
            <person name="Schnell S."/>
        </authorList>
    </citation>
    <scope>NUCLEOTIDE SEQUENCE</scope>
    <source>
        <strain evidence="4">Bb-Pol-6</strain>
    </source>
</reference>
<comment type="caution">
    <text evidence="4">The sequence shown here is derived from an EMBL/GenBank/DDBJ whole genome shotgun (WGS) entry which is preliminary data.</text>
</comment>
<keyword evidence="5" id="KW-1185">Reference proteome</keyword>
<feature type="signal peptide" evidence="3">
    <location>
        <begin position="1"/>
        <end position="49"/>
    </location>
</feature>
<dbReference type="Pfam" id="PF14559">
    <property type="entry name" value="TPR_19"/>
    <property type="match status" value="1"/>
</dbReference>
<dbReference type="InterPro" id="IPR019734">
    <property type="entry name" value="TPR_rpt"/>
</dbReference>
<dbReference type="SUPFAM" id="SSF48452">
    <property type="entry name" value="TPR-like"/>
    <property type="match status" value="3"/>
</dbReference>
<evidence type="ECO:0000313" key="4">
    <source>
        <dbReference type="EMBL" id="MCY0387178.1"/>
    </source>
</evidence>
<organism evidence="4 5">
    <name type="scientific">Robbsia betulipollinis</name>
    <dbReference type="NCBI Taxonomy" id="2981849"/>
    <lineage>
        <taxon>Bacteria</taxon>
        <taxon>Pseudomonadati</taxon>
        <taxon>Pseudomonadota</taxon>
        <taxon>Betaproteobacteria</taxon>
        <taxon>Burkholderiales</taxon>
        <taxon>Burkholderiaceae</taxon>
        <taxon>Robbsia</taxon>
    </lineage>
</organism>
<name>A0ABT3ZKW5_9BURK</name>
<dbReference type="PROSITE" id="PS50005">
    <property type="entry name" value="TPR"/>
    <property type="match status" value="1"/>
</dbReference>
<sequence>MHQDPIVPAATAASLAPSSASSFASGFGSLRTVALAVAAAFCVPLAACAQMGATSAQAQPQQPPAGPSDSGGMTVPAQAPRAAVRTRLLPTTAAQPDLPNRELTSQIMFQVLAAEIALQRGQVAPAYQTYLALARDTQDPRMAQRASEIAVGAQSIPDALTAARLWHQYAPSDPQAAQLDASLLVLNGYLDEARPLLARQLAAVPDAQRGDAILSLQLLIARGSDRIGGIHALRELLRDDMQRPEAYTAIGRQQIVANDAPGARASFLAALKLKPDYEPAALMLAQMGGDERRQAIAIVADYTAQHPNERNPRFLLAQLYLADNQLDPARQQFEAMRKMNAKDPAPLLALGLIAMQNKQERDAEKYFVAYADVADQQPDAQRVDAGPAYLYLAQMAADRKELATADHWLGKVDRGSSQYVAAQIARAQLQTSQKQYDQAGATLAAVQPRNAREAVGLGRAEAAVLMQAGRYPQAEQKLASLLELVPDNPDVIYDYAMAAERNGHYDLMENELRRLIVVDPNNAQAYNALGYSLADRNQHLDEADKLVQKALALAPGDAYIMDSAGWVKYRMGDKDAAVDLLRRAYQAQPNAEIGAHLGEVLWRQGKQDEARQALHAAQQMDPTDPTLIRTLDQLKLAPTP</sequence>